<gene>
    <name evidence="4" type="ORF">R1sor_020264</name>
</gene>
<evidence type="ECO:0000256" key="1">
    <source>
        <dbReference type="ARBA" id="ARBA00022574"/>
    </source>
</evidence>
<feature type="repeat" description="WD" evidence="3">
    <location>
        <begin position="349"/>
        <end position="382"/>
    </location>
</feature>
<keyword evidence="5" id="KW-1185">Reference proteome</keyword>
<protein>
    <submittedName>
        <fullName evidence="4">Uncharacterized protein</fullName>
    </submittedName>
</protein>
<dbReference type="PANTHER" id="PTHR19854:SF1">
    <property type="entry name" value="GUANINE NUCLEOTIDE-BINDING PROTEIN SUBUNIT BETA-LIKE PROTEIN 1"/>
    <property type="match status" value="1"/>
</dbReference>
<evidence type="ECO:0000256" key="2">
    <source>
        <dbReference type="ARBA" id="ARBA00022737"/>
    </source>
</evidence>
<dbReference type="PROSITE" id="PS50082">
    <property type="entry name" value="WD_REPEATS_2"/>
    <property type="match status" value="2"/>
</dbReference>
<proteinExistence type="predicted"/>
<dbReference type="InterPro" id="IPR015943">
    <property type="entry name" value="WD40/YVTN_repeat-like_dom_sf"/>
</dbReference>
<organism evidence="4 5">
    <name type="scientific">Riccia sorocarpa</name>
    <dbReference type="NCBI Taxonomy" id="122646"/>
    <lineage>
        <taxon>Eukaryota</taxon>
        <taxon>Viridiplantae</taxon>
        <taxon>Streptophyta</taxon>
        <taxon>Embryophyta</taxon>
        <taxon>Marchantiophyta</taxon>
        <taxon>Marchantiopsida</taxon>
        <taxon>Marchantiidae</taxon>
        <taxon>Marchantiales</taxon>
        <taxon>Ricciaceae</taxon>
        <taxon>Riccia</taxon>
    </lineage>
</organism>
<dbReference type="SMART" id="SM00320">
    <property type="entry name" value="WD40"/>
    <property type="match status" value="6"/>
</dbReference>
<feature type="repeat" description="WD" evidence="3">
    <location>
        <begin position="44"/>
        <end position="85"/>
    </location>
</feature>
<dbReference type="Proteomes" id="UP001633002">
    <property type="component" value="Unassembled WGS sequence"/>
</dbReference>
<comment type="caution">
    <text evidence="4">The sequence shown here is derived from an EMBL/GenBank/DDBJ whole genome shotgun (WGS) entry which is preliminary data.</text>
</comment>
<evidence type="ECO:0000313" key="4">
    <source>
        <dbReference type="EMBL" id="KAL3702242.1"/>
    </source>
</evidence>
<dbReference type="InterPro" id="IPR001680">
    <property type="entry name" value="WD40_rpt"/>
</dbReference>
<dbReference type="SUPFAM" id="SSF50978">
    <property type="entry name" value="WD40 repeat-like"/>
    <property type="match status" value="1"/>
</dbReference>
<dbReference type="PROSITE" id="PS50294">
    <property type="entry name" value="WD_REPEATS_REGION"/>
    <property type="match status" value="2"/>
</dbReference>
<reference evidence="4 5" key="1">
    <citation type="submission" date="2024-09" db="EMBL/GenBank/DDBJ databases">
        <title>Chromosome-scale assembly of Riccia sorocarpa.</title>
        <authorList>
            <person name="Paukszto L."/>
        </authorList>
    </citation>
    <scope>NUCLEOTIDE SEQUENCE [LARGE SCALE GENOMIC DNA]</scope>
    <source>
        <strain evidence="4">LP-2024</strain>
        <tissue evidence="4">Aerial parts of the thallus</tissue>
    </source>
</reference>
<evidence type="ECO:0000256" key="3">
    <source>
        <dbReference type="PROSITE-ProRule" id="PRU00221"/>
    </source>
</evidence>
<keyword evidence="2" id="KW-0677">Repeat</keyword>
<keyword evidence="1 3" id="KW-0853">WD repeat</keyword>
<dbReference type="Pfam" id="PF00400">
    <property type="entry name" value="WD40"/>
    <property type="match status" value="3"/>
</dbReference>
<sequence>MFFIENFRWRPCLCKYDHQALAPCSEALGCMATLGPAPDPVTVFRAHRSAVNCIAFHPSSGYLLSGDASGELKIWDLARQKQISSSRVHTYASGVIGLGTARGLENKVLSQSRDGTVKCWQLTDGGLSRDPLLSFNTGSYHFCRLSVPEMKPEQGAGEEEGSKAELSPVGGRTLVSLVGEDPAVVEVWDIDGGTRVEQLKLAQSDSSSDVGMTGGSSAGMCMALHAFYSELGAHIEVLSGYEDGTIALWDLRFPKLPRVRQRLHTEPVLSIKLDSTHEAGVSGSADNKLIIFTLDHNQSTFRLKKEITLVQPGIADVAIRNDKKIFATAGWDHHVRVFDYHKRRPLALLKYHDATVTGVAFSEDRTLLVSSSDDCTIALWSIYPPPVAPTLKDKFKP</sequence>
<evidence type="ECO:0000313" key="5">
    <source>
        <dbReference type="Proteomes" id="UP001633002"/>
    </source>
</evidence>
<accession>A0ABD3IF10</accession>
<dbReference type="InterPro" id="IPR020472">
    <property type="entry name" value="WD40_PAC1"/>
</dbReference>
<dbReference type="PRINTS" id="PR00320">
    <property type="entry name" value="GPROTEINBRPT"/>
</dbReference>
<dbReference type="InterPro" id="IPR036322">
    <property type="entry name" value="WD40_repeat_dom_sf"/>
</dbReference>
<name>A0ABD3IF10_9MARC</name>
<dbReference type="AlphaFoldDB" id="A0ABD3IF10"/>
<dbReference type="Gene3D" id="2.130.10.10">
    <property type="entry name" value="YVTN repeat-like/Quinoprotein amine dehydrogenase"/>
    <property type="match status" value="3"/>
</dbReference>
<dbReference type="PANTHER" id="PTHR19854">
    <property type="entry name" value="TRANSDUCIN BETA-LIKE 3"/>
    <property type="match status" value="1"/>
</dbReference>
<dbReference type="EMBL" id="JBJQOH010000001">
    <property type="protein sequence ID" value="KAL3702242.1"/>
    <property type="molecule type" value="Genomic_DNA"/>
</dbReference>